<organism evidence="2 3">
    <name type="scientific">Aquicella lusitana</name>
    <dbReference type="NCBI Taxonomy" id="254246"/>
    <lineage>
        <taxon>Bacteria</taxon>
        <taxon>Pseudomonadati</taxon>
        <taxon>Pseudomonadota</taxon>
        <taxon>Gammaproteobacteria</taxon>
        <taxon>Legionellales</taxon>
        <taxon>Coxiellaceae</taxon>
        <taxon>Aquicella</taxon>
    </lineage>
</organism>
<dbReference type="SUPFAM" id="SSF56935">
    <property type="entry name" value="Porins"/>
    <property type="match status" value="1"/>
</dbReference>
<reference evidence="2 3" key="1">
    <citation type="submission" date="2018-07" db="EMBL/GenBank/DDBJ databases">
        <title>Genomic Encyclopedia of Type Strains, Phase IV (KMG-IV): sequencing the most valuable type-strain genomes for metagenomic binning, comparative biology and taxonomic classification.</title>
        <authorList>
            <person name="Goeker M."/>
        </authorList>
    </citation>
    <scope>NUCLEOTIDE SEQUENCE [LARGE SCALE GENOMIC DNA]</scope>
    <source>
        <strain evidence="2 3">DSM 16500</strain>
    </source>
</reference>
<evidence type="ECO:0000313" key="2">
    <source>
        <dbReference type="EMBL" id="RDI48088.1"/>
    </source>
</evidence>
<protein>
    <submittedName>
        <fullName evidence="2">Putative OmpL-like beta-barrel porin-2</fullName>
    </submittedName>
</protein>
<evidence type="ECO:0000256" key="1">
    <source>
        <dbReference type="SAM" id="SignalP"/>
    </source>
</evidence>
<comment type="caution">
    <text evidence="2">The sequence shown here is derived from an EMBL/GenBank/DDBJ whole genome shotgun (WGS) entry which is preliminary data.</text>
</comment>
<keyword evidence="3" id="KW-1185">Reference proteome</keyword>
<dbReference type="AlphaFoldDB" id="A0A370GWN1"/>
<accession>A0A370GWN1</accession>
<dbReference type="EMBL" id="QQAX01000003">
    <property type="protein sequence ID" value="RDI48088.1"/>
    <property type="molecule type" value="Genomic_DNA"/>
</dbReference>
<name>A0A370GWN1_9COXI</name>
<proteinExistence type="predicted"/>
<feature type="chain" id="PRO_5016985202" evidence="1">
    <location>
        <begin position="21"/>
        <end position="376"/>
    </location>
</feature>
<keyword evidence="1" id="KW-0732">Signal</keyword>
<dbReference type="RefSeq" id="WP_170131738.1">
    <property type="nucleotide sequence ID" value="NZ_LR699114.1"/>
</dbReference>
<feature type="signal peptide" evidence="1">
    <location>
        <begin position="1"/>
        <end position="20"/>
    </location>
</feature>
<dbReference type="Pfam" id="PF07642">
    <property type="entry name" value="BBP2"/>
    <property type="match status" value="1"/>
</dbReference>
<dbReference type="InterPro" id="IPR011486">
    <property type="entry name" value="BBP2"/>
</dbReference>
<gene>
    <name evidence="2" type="ORF">C8D86_10353</name>
</gene>
<sequence>MRLRLLFLCAGLIYLTAGFAATDKPGQNHPETGEVSYSGYVDVSYNYLLRSNQFVSGEFNRVNDLATNGFTLQQAALTLSKRPTQGLGGLINFILGRDANGIAPAGMNPDVFGARDIGFAVPQAYLQYRYSTFVIKAGEMLSLAGLEQFDYTQDSNFSRSILDGYAQAGTHMGIRVMDVVTDQLRLIVGVNNGWDTVRRAADLDTVEMAVGYAVHPQFSVMVDGYAGEQHLTDNAESGPTGKRYLLDWYGTWYITERMSLAANYDYGIQTRAALPNGSVARANWKGIAVYLNYLWNDKWRTSLRGEVFADSDGYRTGVRQNWREMTLTLAYVPLKNWLLRAETRHDFSNVSAFKDKSDNGARNNQQSYAIEALFQF</sequence>
<evidence type="ECO:0000313" key="3">
    <source>
        <dbReference type="Proteomes" id="UP000254720"/>
    </source>
</evidence>
<dbReference type="Proteomes" id="UP000254720">
    <property type="component" value="Unassembled WGS sequence"/>
</dbReference>